<dbReference type="Gene3D" id="1.10.8.60">
    <property type="match status" value="1"/>
</dbReference>
<keyword evidence="8" id="KW-1185">Reference proteome</keyword>
<feature type="domain" description="AAA+ ATPase" evidence="6">
    <location>
        <begin position="124"/>
        <end position="259"/>
    </location>
</feature>
<evidence type="ECO:0000259" key="6">
    <source>
        <dbReference type="SMART" id="SM00382"/>
    </source>
</evidence>
<reference evidence="7 8" key="1">
    <citation type="journal article" date="2023" name="G3 (Bethesda)">
        <title>A high-quality reference genome for the fission yeast Schizosaccharomyces osmophilus.</title>
        <authorList>
            <person name="Jia G.S."/>
            <person name="Zhang W.C."/>
            <person name="Liang Y."/>
            <person name="Liu X.H."/>
            <person name="Rhind N."/>
            <person name="Pidoux A."/>
            <person name="Brysch-Herzberg M."/>
            <person name="Du L.L."/>
        </authorList>
    </citation>
    <scope>NUCLEOTIDE SEQUENCE [LARGE SCALE GENOMIC DNA]</scope>
    <source>
        <strain evidence="7 8">CBS 15793</strain>
    </source>
</reference>
<evidence type="ECO:0000256" key="4">
    <source>
        <dbReference type="ARBA" id="ARBA00023128"/>
    </source>
</evidence>
<dbReference type="GO" id="GO:0005741">
    <property type="term" value="C:mitochondrial outer membrane"/>
    <property type="evidence" value="ECO:0007669"/>
    <property type="project" value="TreeGrafter"/>
</dbReference>
<accession>A0AAE9WG30</accession>
<keyword evidence="4" id="KW-0496">Mitochondrion</keyword>
<keyword evidence="2 5" id="KW-0547">Nucleotide-binding</keyword>
<dbReference type="InterPro" id="IPR027417">
    <property type="entry name" value="P-loop_NTPase"/>
</dbReference>
<dbReference type="PANTHER" id="PTHR45644">
    <property type="entry name" value="AAA ATPASE, PUTATIVE (AFU_ORTHOLOGUE AFUA_2G12920)-RELATED-RELATED"/>
    <property type="match status" value="1"/>
</dbReference>
<dbReference type="KEGG" id="som:SOMG_04430"/>
<dbReference type="Pfam" id="PF00004">
    <property type="entry name" value="AAA"/>
    <property type="match status" value="1"/>
</dbReference>
<dbReference type="AlphaFoldDB" id="A0AAE9WG30"/>
<dbReference type="Proteomes" id="UP001212411">
    <property type="component" value="Chromosome 3"/>
</dbReference>
<comment type="subcellular location">
    <subcellularLocation>
        <location evidence="1">Mitochondrion</location>
    </subcellularLocation>
</comment>
<dbReference type="GeneID" id="80877904"/>
<dbReference type="SUPFAM" id="SSF52540">
    <property type="entry name" value="P-loop containing nucleoside triphosphate hydrolases"/>
    <property type="match status" value="1"/>
</dbReference>
<dbReference type="Gene3D" id="3.40.50.300">
    <property type="entry name" value="P-loop containing nucleotide triphosphate hydrolases"/>
    <property type="match status" value="1"/>
</dbReference>
<dbReference type="PANTHER" id="PTHR45644:SF3">
    <property type="entry name" value="FI08533P-RELATED"/>
    <property type="match status" value="1"/>
</dbReference>
<dbReference type="FunFam" id="3.40.50.300:FF:000538">
    <property type="entry name" value="ATPase family AAA domain-containing protein 1"/>
    <property type="match status" value="1"/>
</dbReference>
<sequence length="354" mass="39821">MHPGTKTTIKEIAVYALAFGCSWYAARKLLSSLDPYRQKRQDTVSKSRQKLDNWAEEHVRDIETVELDEYEQMVASQLVLPSEINVAFDDIAGMDEHVNHLFQDVLFPLKYPEVFNTHSDLLSSPKGLLLYGPPGCGKTMLAKALAKQSNATFINVSVGLLTDKWFGESNKLVDALFSLARKLEPSIIFIDEIDTFLRQRQRTDHEAMAQIKAEFMSMWDGLLTGESRVLVLGATNRPGDIDDAIRRRMPKVYSIPLPTSSQRRKILELYLKSVKLDETFDWNAVVASTAGLSGSYIKEACRSALSVPRRELFATFGNNLDRIKIEIDDGGLRPLKTEDFVAQDSLEGLSIDVE</sequence>
<protein>
    <submittedName>
        <fullName evidence="7">Mitochondrial outer membrane ATPase Msp1/Yta4</fullName>
    </submittedName>
</protein>
<evidence type="ECO:0000256" key="2">
    <source>
        <dbReference type="ARBA" id="ARBA00022741"/>
    </source>
</evidence>
<evidence type="ECO:0000256" key="5">
    <source>
        <dbReference type="RuleBase" id="RU003651"/>
    </source>
</evidence>
<evidence type="ECO:0000256" key="1">
    <source>
        <dbReference type="ARBA" id="ARBA00004173"/>
    </source>
</evidence>
<dbReference type="RefSeq" id="XP_056039508.1">
    <property type="nucleotide sequence ID" value="XM_056183215.1"/>
</dbReference>
<comment type="similarity">
    <text evidence="5">Belongs to the AAA ATPase family.</text>
</comment>
<dbReference type="GO" id="GO:0140570">
    <property type="term" value="P:extraction of mislocalized protein from mitochondrial outer membrane"/>
    <property type="evidence" value="ECO:0007669"/>
    <property type="project" value="TreeGrafter"/>
</dbReference>
<dbReference type="GO" id="GO:0005524">
    <property type="term" value="F:ATP binding"/>
    <property type="evidence" value="ECO:0007669"/>
    <property type="project" value="UniProtKB-KW"/>
</dbReference>
<name>A0AAE9WG30_9SCHI</name>
<organism evidence="7 8">
    <name type="scientific">Schizosaccharomyces osmophilus</name>
    <dbReference type="NCBI Taxonomy" id="2545709"/>
    <lineage>
        <taxon>Eukaryota</taxon>
        <taxon>Fungi</taxon>
        <taxon>Dikarya</taxon>
        <taxon>Ascomycota</taxon>
        <taxon>Taphrinomycotina</taxon>
        <taxon>Schizosaccharomycetes</taxon>
        <taxon>Schizosaccharomycetales</taxon>
        <taxon>Schizosaccharomycetaceae</taxon>
        <taxon>Schizosaccharomyces</taxon>
    </lineage>
</organism>
<dbReference type="EMBL" id="CP115613">
    <property type="protein sequence ID" value="WBW75265.1"/>
    <property type="molecule type" value="Genomic_DNA"/>
</dbReference>
<evidence type="ECO:0000313" key="8">
    <source>
        <dbReference type="Proteomes" id="UP001212411"/>
    </source>
</evidence>
<dbReference type="GO" id="GO:0140567">
    <property type="term" value="F:membrane protein dislocase activity"/>
    <property type="evidence" value="ECO:0007669"/>
    <property type="project" value="UniProtKB-ARBA"/>
</dbReference>
<dbReference type="GO" id="GO:0016887">
    <property type="term" value="F:ATP hydrolysis activity"/>
    <property type="evidence" value="ECO:0007669"/>
    <property type="project" value="InterPro"/>
</dbReference>
<dbReference type="InterPro" id="IPR003960">
    <property type="entry name" value="ATPase_AAA_CS"/>
</dbReference>
<evidence type="ECO:0000256" key="3">
    <source>
        <dbReference type="ARBA" id="ARBA00022840"/>
    </source>
</evidence>
<dbReference type="InterPro" id="IPR003593">
    <property type="entry name" value="AAA+_ATPase"/>
</dbReference>
<dbReference type="InterPro" id="IPR003959">
    <property type="entry name" value="ATPase_AAA_core"/>
</dbReference>
<dbReference type="SMART" id="SM00382">
    <property type="entry name" value="AAA"/>
    <property type="match status" value="1"/>
</dbReference>
<proteinExistence type="inferred from homology"/>
<dbReference type="PROSITE" id="PS00674">
    <property type="entry name" value="AAA"/>
    <property type="match status" value="1"/>
</dbReference>
<evidence type="ECO:0000313" key="7">
    <source>
        <dbReference type="EMBL" id="WBW75265.1"/>
    </source>
</evidence>
<gene>
    <name evidence="7" type="primary">yta4</name>
    <name evidence="7" type="ORF">SOMG_04430</name>
</gene>
<keyword evidence="3 5" id="KW-0067">ATP-binding</keyword>
<dbReference type="InterPro" id="IPR051701">
    <property type="entry name" value="Mito_OM_Translocase_MSP1"/>
</dbReference>